<proteinExistence type="predicted"/>
<name>A0ACB7T8X6_HYAAI</name>
<sequence>MKGQAPASDRWPSPGRSVQYPDILEALRGFAAQATSGVRETWPPAADILETVYCCGVKELQGLPGSAAVSAGLGLGDGLRCLQHLDVGRHGSRQPGQLLHRQAQVSHRPAEKADDVRSCLREVVAVLKTEREQQVPPTRVSHCALAWNLILPRRHPSMKGNTGQITPVILRPACVVEQPCDIGVLTDPSVPFMHLELAGEHDMVSRVVPPVFRPLIESSLQIVAFT</sequence>
<accession>A0ACB7T8X6</accession>
<reference evidence="1" key="1">
    <citation type="submission" date="2020-05" db="EMBL/GenBank/DDBJ databases">
        <title>Large-scale comparative analyses of tick genomes elucidate their genetic diversity and vector capacities.</title>
        <authorList>
            <person name="Jia N."/>
            <person name="Wang J."/>
            <person name="Shi W."/>
            <person name="Du L."/>
            <person name="Sun Y."/>
            <person name="Zhan W."/>
            <person name="Jiang J."/>
            <person name="Wang Q."/>
            <person name="Zhang B."/>
            <person name="Ji P."/>
            <person name="Sakyi L.B."/>
            <person name="Cui X."/>
            <person name="Yuan T."/>
            <person name="Jiang B."/>
            <person name="Yang W."/>
            <person name="Lam T.T.-Y."/>
            <person name="Chang Q."/>
            <person name="Ding S."/>
            <person name="Wang X."/>
            <person name="Zhu J."/>
            <person name="Ruan X."/>
            <person name="Zhao L."/>
            <person name="Wei J."/>
            <person name="Que T."/>
            <person name="Du C."/>
            <person name="Cheng J."/>
            <person name="Dai P."/>
            <person name="Han X."/>
            <person name="Huang E."/>
            <person name="Gao Y."/>
            <person name="Liu J."/>
            <person name="Shao H."/>
            <person name="Ye R."/>
            <person name="Li L."/>
            <person name="Wei W."/>
            <person name="Wang X."/>
            <person name="Wang C."/>
            <person name="Yang T."/>
            <person name="Huo Q."/>
            <person name="Li W."/>
            <person name="Guo W."/>
            <person name="Chen H."/>
            <person name="Zhou L."/>
            <person name="Ni X."/>
            <person name="Tian J."/>
            <person name="Zhou Y."/>
            <person name="Sheng Y."/>
            <person name="Liu T."/>
            <person name="Pan Y."/>
            <person name="Xia L."/>
            <person name="Li J."/>
            <person name="Zhao F."/>
            <person name="Cao W."/>
        </authorList>
    </citation>
    <scope>NUCLEOTIDE SEQUENCE</scope>
    <source>
        <strain evidence="1">Hyas-2018</strain>
    </source>
</reference>
<keyword evidence="2" id="KW-1185">Reference proteome</keyword>
<dbReference type="EMBL" id="CM023490">
    <property type="protein sequence ID" value="KAH6942576.1"/>
    <property type="molecule type" value="Genomic_DNA"/>
</dbReference>
<organism evidence="1 2">
    <name type="scientific">Hyalomma asiaticum</name>
    <name type="common">Tick</name>
    <dbReference type="NCBI Taxonomy" id="266040"/>
    <lineage>
        <taxon>Eukaryota</taxon>
        <taxon>Metazoa</taxon>
        <taxon>Ecdysozoa</taxon>
        <taxon>Arthropoda</taxon>
        <taxon>Chelicerata</taxon>
        <taxon>Arachnida</taxon>
        <taxon>Acari</taxon>
        <taxon>Parasitiformes</taxon>
        <taxon>Ixodida</taxon>
        <taxon>Ixodoidea</taxon>
        <taxon>Ixodidae</taxon>
        <taxon>Hyalomminae</taxon>
        <taxon>Hyalomma</taxon>
    </lineage>
</organism>
<evidence type="ECO:0000313" key="2">
    <source>
        <dbReference type="Proteomes" id="UP000821845"/>
    </source>
</evidence>
<comment type="caution">
    <text evidence="1">The sequence shown here is derived from an EMBL/GenBank/DDBJ whole genome shotgun (WGS) entry which is preliminary data.</text>
</comment>
<evidence type="ECO:0000313" key="1">
    <source>
        <dbReference type="EMBL" id="KAH6942576.1"/>
    </source>
</evidence>
<dbReference type="Proteomes" id="UP000821845">
    <property type="component" value="Chromosome 10"/>
</dbReference>
<gene>
    <name evidence="1" type="ORF">HPB50_008160</name>
</gene>
<protein>
    <submittedName>
        <fullName evidence="1">Uncharacterized protein</fullName>
    </submittedName>
</protein>